<dbReference type="AlphaFoldDB" id="A0A6A3NPR8"/>
<accession>A0A6A3NPR8</accession>
<dbReference type="OrthoDB" id="126930at2759"/>
<sequence length="122" mass="13402">MLLCFVTTFAVVRAGSGLLNLIGLLINACVQAVDKANKTIAIKITKCCLEHKHNLSEYVFKGHSSKRMSLDETTLKTVDELRKAGAKKSSVLKFIADNSQVPGCAQPGTETGESRQWEWAQY</sequence>
<evidence type="ECO:0000313" key="2">
    <source>
        <dbReference type="Proteomes" id="UP000435112"/>
    </source>
</evidence>
<dbReference type="Proteomes" id="UP000435112">
    <property type="component" value="Unassembled WGS sequence"/>
</dbReference>
<dbReference type="EMBL" id="QXFU01000029">
    <property type="protein sequence ID" value="KAE9047385.1"/>
    <property type="molecule type" value="Genomic_DNA"/>
</dbReference>
<proteinExistence type="predicted"/>
<comment type="caution">
    <text evidence="1">The sequence shown here is derived from an EMBL/GenBank/DDBJ whole genome shotgun (WGS) entry which is preliminary data.</text>
</comment>
<organism evidence="1 2">
    <name type="scientific">Phytophthora rubi</name>
    <dbReference type="NCBI Taxonomy" id="129364"/>
    <lineage>
        <taxon>Eukaryota</taxon>
        <taxon>Sar</taxon>
        <taxon>Stramenopiles</taxon>
        <taxon>Oomycota</taxon>
        <taxon>Peronosporomycetes</taxon>
        <taxon>Peronosporales</taxon>
        <taxon>Peronosporaceae</taxon>
        <taxon>Phytophthora</taxon>
    </lineage>
</organism>
<name>A0A6A3NPR8_9STRA</name>
<protein>
    <submittedName>
        <fullName evidence="1">Uncharacterized protein</fullName>
    </submittedName>
</protein>
<evidence type="ECO:0000313" key="1">
    <source>
        <dbReference type="EMBL" id="KAE9047385.1"/>
    </source>
</evidence>
<gene>
    <name evidence="1" type="ORF">PR002_g1071</name>
</gene>
<reference evidence="1 2" key="1">
    <citation type="submission" date="2018-09" db="EMBL/GenBank/DDBJ databases">
        <title>Genomic investigation of the strawberry pathogen Phytophthora fragariae indicates pathogenicity is determined by transcriptional variation in three key races.</title>
        <authorList>
            <person name="Adams T.M."/>
            <person name="Armitage A.D."/>
            <person name="Sobczyk M.K."/>
            <person name="Bates H.J."/>
            <person name="Dunwell J.M."/>
            <person name="Nellist C.F."/>
            <person name="Harrison R.J."/>
        </authorList>
    </citation>
    <scope>NUCLEOTIDE SEQUENCE [LARGE SCALE GENOMIC DNA]</scope>
    <source>
        <strain evidence="1 2">SCRP324</strain>
    </source>
</reference>